<keyword evidence="1" id="KW-0472">Membrane</keyword>
<evidence type="ECO:0000256" key="1">
    <source>
        <dbReference type="SAM" id="Phobius"/>
    </source>
</evidence>
<accession>A0A930UCA9</accession>
<dbReference type="RefSeq" id="WP_194311465.1">
    <property type="nucleotide sequence ID" value="NZ_JADHEC010000010.1"/>
</dbReference>
<dbReference type="EMBL" id="JADHEC010000010">
    <property type="protein sequence ID" value="MBF2708207.1"/>
    <property type="molecule type" value="Genomic_DNA"/>
</dbReference>
<protein>
    <submittedName>
        <fullName evidence="3">Glycosyltransferase</fullName>
    </submittedName>
</protein>
<sequence>MEKINEDFVFFLSPDFKKVSTNLVWPTAPNITIKYIADADISKLNKNKLLKSLYLSKILRRISREYSISHIFLVSLIQFLPFLPLVLNKRIRVSGIVYLIYLYRWKKSSFLVRVSDLLKYLLLSRFKIFENIYLLNDSVAPVYLNKKYKTSVFKYLPDPFVPVSVDSIKNLREELRIPLDKIVLLHFGALSDRKGTINILKAIAIANENILSHCCFIFAGKVFDDIKESFYSLTNDLEKHTQIVIFDTFCSYDYIGSLCLTSNYILMPYKDSEQSSGVIGYAAQFKVPVVGPSVGLLGKLIKKYKLGLLLENCSEIKLKDFINGIYDIDFKVKTSYTEEKTVLLFINTIFR</sequence>
<gene>
    <name evidence="3" type="ORF">IR213_06340</name>
</gene>
<dbReference type="GO" id="GO:0016757">
    <property type="term" value="F:glycosyltransferase activity"/>
    <property type="evidence" value="ECO:0007669"/>
    <property type="project" value="InterPro"/>
</dbReference>
<keyword evidence="1" id="KW-1133">Transmembrane helix</keyword>
<name>A0A930UCA9_9FLAO</name>
<dbReference type="SUPFAM" id="SSF53756">
    <property type="entry name" value="UDP-Glycosyltransferase/glycogen phosphorylase"/>
    <property type="match status" value="1"/>
</dbReference>
<reference evidence="3" key="1">
    <citation type="submission" date="2020-11" db="EMBL/GenBank/DDBJ databases">
        <title>Genome of Flavobacterium soyangense.</title>
        <authorList>
            <person name="Liu Q."/>
            <person name="Xin Y.-H."/>
        </authorList>
    </citation>
    <scope>NUCLEOTIDE SEQUENCE</scope>
    <source>
        <strain evidence="3">CGMCC 1.13493</strain>
    </source>
</reference>
<dbReference type="Gene3D" id="3.40.50.2000">
    <property type="entry name" value="Glycogen Phosphorylase B"/>
    <property type="match status" value="1"/>
</dbReference>
<dbReference type="AlphaFoldDB" id="A0A930UCA9"/>
<keyword evidence="4" id="KW-1185">Reference proteome</keyword>
<comment type="caution">
    <text evidence="3">The sequence shown here is derived from an EMBL/GenBank/DDBJ whole genome shotgun (WGS) entry which is preliminary data.</text>
</comment>
<keyword evidence="1" id="KW-0812">Transmembrane</keyword>
<evidence type="ECO:0000313" key="3">
    <source>
        <dbReference type="EMBL" id="MBF2708207.1"/>
    </source>
</evidence>
<proteinExistence type="predicted"/>
<evidence type="ECO:0000259" key="2">
    <source>
        <dbReference type="Pfam" id="PF00534"/>
    </source>
</evidence>
<dbReference type="Proteomes" id="UP000646211">
    <property type="component" value="Unassembled WGS sequence"/>
</dbReference>
<organism evidence="3 4">
    <name type="scientific">Flavobacterium soyangense</name>
    <dbReference type="NCBI Taxonomy" id="2023265"/>
    <lineage>
        <taxon>Bacteria</taxon>
        <taxon>Pseudomonadati</taxon>
        <taxon>Bacteroidota</taxon>
        <taxon>Flavobacteriia</taxon>
        <taxon>Flavobacteriales</taxon>
        <taxon>Flavobacteriaceae</taxon>
        <taxon>Flavobacterium</taxon>
    </lineage>
</organism>
<feature type="domain" description="Glycosyl transferase family 1" evidence="2">
    <location>
        <begin position="169"/>
        <end position="325"/>
    </location>
</feature>
<dbReference type="Pfam" id="PF00534">
    <property type="entry name" value="Glycos_transf_1"/>
    <property type="match status" value="1"/>
</dbReference>
<evidence type="ECO:0000313" key="4">
    <source>
        <dbReference type="Proteomes" id="UP000646211"/>
    </source>
</evidence>
<dbReference type="InterPro" id="IPR001296">
    <property type="entry name" value="Glyco_trans_1"/>
</dbReference>
<feature type="transmembrane region" description="Helical" evidence="1">
    <location>
        <begin position="66"/>
        <end position="87"/>
    </location>
</feature>